<evidence type="ECO:0000256" key="2">
    <source>
        <dbReference type="HAMAP-Rule" id="MF_01477"/>
    </source>
</evidence>
<dbReference type="Pfam" id="PF02410">
    <property type="entry name" value="RsfS"/>
    <property type="match status" value="1"/>
</dbReference>
<dbReference type="InterPro" id="IPR043519">
    <property type="entry name" value="NT_sf"/>
</dbReference>
<dbReference type="GO" id="GO:0043023">
    <property type="term" value="F:ribosomal large subunit binding"/>
    <property type="evidence" value="ECO:0007669"/>
    <property type="project" value="TreeGrafter"/>
</dbReference>
<name>A0AAP9HBL5_9BACL</name>
<dbReference type="EMBL" id="CP046314">
    <property type="protein sequence ID" value="QGS08745.1"/>
    <property type="molecule type" value="Genomic_DNA"/>
</dbReference>
<keyword evidence="2" id="KW-0963">Cytoplasm</keyword>
<dbReference type="GO" id="GO:0090071">
    <property type="term" value="P:negative regulation of ribosome biogenesis"/>
    <property type="evidence" value="ECO:0007669"/>
    <property type="project" value="UniProtKB-UniRule"/>
</dbReference>
<keyword evidence="2" id="KW-0810">Translation regulation</keyword>
<comment type="subcellular location">
    <subcellularLocation>
        <location evidence="2">Cytoplasm</location>
    </subcellularLocation>
</comment>
<sequence length="112" mass="12740">MQIEELLKVVVDACDDKHGYDIVAYDLTSAGVLYDYSVICHAPTSRQVEAIAEEVREKVLESGAEIHSTEGQREAKWILMDLGDVIVNIMTRDDREYYELDALFGKYPLKEV</sequence>
<comment type="similarity">
    <text evidence="1 2">Belongs to the Iojap/RsfS family.</text>
</comment>
<gene>
    <name evidence="2 3" type="primary">rsfS</name>
    <name evidence="3" type="ORF">FOC49_02045</name>
</gene>
<evidence type="ECO:0000256" key="1">
    <source>
        <dbReference type="ARBA" id="ARBA00010574"/>
    </source>
</evidence>
<accession>A0AAP9HBL5</accession>
<proteinExistence type="inferred from homology"/>
<dbReference type="PANTHER" id="PTHR21043">
    <property type="entry name" value="IOJAP SUPERFAMILY ORTHOLOG"/>
    <property type="match status" value="1"/>
</dbReference>
<dbReference type="Gene3D" id="3.30.460.10">
    <property type="entry name" value="Beta Polymerase, domain 2"/>
    <property type="match status" value="1"/>
</dbReference>
<dbReference type="InterPro" id="IPR004394">
    <property type="entry name" value="Iojap/RsfS/C7orf30"/>
</dbReference>
<reference evidence="3 4" key="1">
    <citation type="submission" date="2019-11" db="EMBL/GenBank/DDBJ databases">
        <title>FDA dAtabase for Regulatory Grade micrObial Sequences (FDA-ARGOS): Supporting development and validation of Infectious Disease Dx tests.</title>
        <authorList>
            <person name="Turner S."/>
            <person name="Byrd R."/>
            <person name="Tallon L."/>
            <person name="Sadzewicz L."/>
            <person name="Vavikolanu K."/>
            <person name="Mehta A."/>
            <person name="Aluvathingal J."/>
            <person name="Nadendla S."/>
            <person name="Myers T."/>
            <person name="Yan Y."/>
            <person name="Sichtig H."/>
        </authorList>
    </citation>
    <scope>NUCLEOTIDE SEQUENCE [LARGE SCALE GENOMIC DNA]</scope>
    <source>
        <strain evidence="3 4">FDAARGOS_741</strain>
    </source>
</reference>
<dbReference type="AlphaFoldDB" id="A0AAP9HBL5"/>
<dbReference type="GO" id="GO:0017148">
    <property type="term" value="P:negative regulation of translation"/>
    <property type="evidence" value="ECO:0007669"/>
    <property type="project" value="UniProtKB-UniRule"/>
</dbReference>
<dbReference type="Proteomes" id="UP000425411">
    <property type="component" value="Chromosome"/>
</dbReference>
<dbReference type="NCBIfam" id="TIGR00090">
    <property type="entry name" value="rsfS_iojap_ybeB"/>
    <property type="match status" value="1"/>
</dbReference>
<evidence type="ECO:0000313" key="3">
    <source>
        <dbReference type="EMBL" id="QGS08745.1"/>
    </source>
</evidence>
<dbReference type="GO" id="GO:0005737">
    <property type="term" value="C:cytoplasm"/>
    <property type="evidence" value="ECO:0007669"/>
    <property type="project" value="UniProtKB-SubCell"/>
</dbReference>
<comment type="subunit">
    <text evidence="2">Interacts with ribosomal protein uL14 (rplN).</text>
</comment>
<dbReference type="RefSeq" id="WP_004632980.1">
    <property type="nucleotide sequence ID" value="NZ_CAXSSU010000001.1"/>
</dbReference>
<evidence type="ECO:0000313" key="4">
    <source>
        <dbReference type="Proteomes" id="UP000425411"/>
    </source>
</evidence>
<protein>
    <recommendedName>
        <fullName evidence="2">Ribosomal silencing factor RsfS</fullName>
    </recommendedName>
</protein>
<organism evidence="3 4">
    <name type="scientific">Gemella morbillorum</name>
    <dbReference type="NCBI Taxonomy" id="29391"/>
    <lineage>
        <taxon>Bacteria</taxon>
        <taxon>Bacillati</taxon>
        <taxon>Bacillota</taxon>
        <taxon>Bacilli</taxon>
        <taxon>Bacillales</taxon>
        <taxon>Gemellaceae</taxon>
        <taxon>Gemella</taxon>
    </lineage>
</organism>
<keyword evidence="2" id="KW-0678">Repressor</keyword>
<dbReference type="HAMAP" id="MF_01477">
    <property type="entry name" value="Iojap_RsfS"/>
    <property type="match status" value="1"/>
</dbReference>
<dbReference type="GO" id="GO:0042256">
    <property type="term" value="P:cytosolic ribosome assembly"/>
    <property type="evidence" value="ECO:0007669"/>
    <property type="project" value="UniProtKB-UniRule"/>
</dbReference>
<dbReference type="SUPFAM" id="SSF81301">
    <property type="entry name" value="Nucleotidyltransferase"/>
    <property type="match status" value="1"/>
</dbReference>
<dbReference type="PANTHER" id="PTHR21043:SF0">
    <property type="entry name" value="MITOCHONDRIAL ASSEMBLY OF RIBOSOMAL LARGE SUBUNIT PROTEIN 1"/>
    <property type="match status" value="1"/>
</dbReference>
<comment type="function">
    <text evidence="2">Functions as a ribosomal silencing factor. Interacts with ribosomal protein uL14 (rplN), blocking formation of intersubunit bridge B8. Prevents association of the 30S and 50S ribosomal subunits and the formation of functional ribosomes, thus repressing translation.</text>
</comment>
<keyword evidence="4" id="KW-1185">Reference proteome</keyword>